<feature type="compositionally biased region" description="Basic and acidic residues" evidence="1">
    <location>
        <begin position="254"/>
        <end position="281"/>
    </location>
</feature>
<reference evidence="2" key="1">
    <citation type="submission" date="2020-10" db="EMBL/GenBank/DDBJ databases">
        <authorList>
            <person name="Kikuchi T."/>
        </authorList>
    </citation>
    <scope>NUCLEOTIDE SEQUENCE</scope>
    <source>
        <strain evidence="2">NKZ352</strain>
    </source>
</reference>
<gene>
    <name evidence="2" type="ORF">CAUJ_LOCUS13534</name>
</gene>
<dbReference type="EMBL" id="CAJGYM010000100">
    <property type="protein sequence ID" value="CAD6197625.1"/>
    <property type="molecule type" value="Genomic_DNA"/>
</dbReference>
<name>A0A8S1HQY1_9PELO</name>
<dbReference type="OrthoDB" id="5846776at2759"/>
<comment type="caution">
    <text evidence="2">The sequence shown here is derived from an EMBL/GenBank/DDBJ whole genome shotgun (WGS) entry which is preliminary data.</text>
</comment>
<proteinExistence type="predicted"/>
<feature type="region of interest" description="Disordered" evidence="1">
    <location>
        <begin position="160"/>
        <end position="189"/>
    </location>
</feature>
<keyword evidence="3" id="KW-1185">Reference proteome</keyword>
<dbReference type="Proteomes" id="UP000835052">
    <property type="component" value="Unassembled WGS sequence"/>
</dbReference>
<evidence type="ECO:0000313" key="3">
    <source>
        <dbReference type="Proteomes" id="UP000835052"/>
    </source>
</evidence>
<accession>A0A8S1HQY1</accession>
<dbReference type="AlphaFoldDB" id="A0A8S1HQY1"/>
<evidence type="ECO:0000313" key="2">
    <source>
        <dbReference type="EMBL" id="CAD6197625.1"/>
    </source>
</evidence>
<sequence length="304" mass="34060">MFETVTLVQYVGWILPRGILKFEEIRIKTFSVLALVHLLLQEIFGMNRLFLLAVLFAACYADGDNSTTTVSSVSAAPMCIEYADCVHKAQQKALECHTLENNTEQSKDGKNSACNEARKLHNEVRTIHTELANEVETCVRDKAINALSLSEKKNERCQGILKKNAKPAPIEPQKRRNKKEKSGQKAAVKTCHKEVRRLKSQCQRLAKCCPAARECHQAEDKTQLEEKKKALKAANKECNSAPKDSKKNKKQRGKKDGEEKERDGKKKNGDNKLAKSLDKAQKQRRSAPIGGKKLDLALADMPHA</sequence>
<feature type="region of interest" description="Disordered" evidence="1">
    <location>
        <begin position="231"/>
        <end position="304"/>
    </location>
</feature>
<organism evidence="2 3">
    <name type="scientific">Caenorhabditis auriculariae</name>
    <dbReference type="NCBI Taxonomy" id="2777116"/>
    <lineage>
        <taxon>Eukaryota</taxon>
        <taxon>Metazoa</taxon>
        <taxon>Ecdysozoa</taxon>
        <taxon>Nematoda</taxon>
        <taxon>Chromadorea</taxon>
        <taxon>Rhabditida</taxon>
        <taxon>Rhabditina</taxon>
        <taxon>Rhabditomorpha</taxon>
        <taxon>Rhabditoidea</taxon>
        <taxon>Rhabditidae</taxon>
        <taxon>Peloderinae</taxon>
        <taxon>Caenorhabditis</taxon>
    </lineage>
</organism>
<evidence type="ECO:0000256" key="1">
    <source>
        <dbReference type="SAM" id="MobiDB-lite"/>
    </source>
</evidence>
<protein>
    <submittedName>
        <fullName evidence="2">Uncharacterized protein</fullName>
    </submittedName>
</protein>